<dbReference type="OrthoDB" id="423313at2759"/>
<feature type="compositionally biased region" description="Polar residues" evidence="1">
    <location>
        <begin position="15"/>
        <end position="31"/>
    </location>
</feature>
<feature type="region of interest" description="Disordered" evidence="1">
    <location>
        <begin position="1"/>
        <end position="39"/>
    </location>
</feature>
<protein>
    <recommendedName>
        <fullName evidence="2">Glutaredoxin domain-containing protein</fullName>
    </recommendedName>
</protein>
<evidence type="ECO:0000313" key="3">
    <source>
        <dbReference type="EMBL" id="ERN08977.1"/>
    </source>
</evidence>
<evidence type="ECO:0000259" key="2">
    <source>
        <dbReference type="Pfam" id="PF00462"/>
    </source>
</evidence>
<dbReference type="KEGG" id="atr:18437108"/>
<feature type="compositionally biased region" description="Polar residues" evidence="1">
    <location>
        <begin position="79"/>
        <end position="94"/>
    </location>
</feature>
<dbReference type="eggNOG" id="KOG2824">
    <property type="taxonomic scope" value="Eukaryota"/>
</dbReference>
<dbReference type="Pfam" id="PF23733">
    <property type="entry name" value="GRXCR1-2_C"/>
    <property type="match status" value="1"/>
</dbReference>
<dbReference type="InterPro" id="IPR036249">
    <property type="entry name" value="Thioredoxin-like_sf"/>
</dbReference>
<feature type="region of interest" description="Disordered" evidence="1">
    <location>
        <begin position="137"/>
        <end position="170"/>
    </location>
</feature>
<dbReference type="InterPro" id="IPR002109">
    <property type="entry name" value="Glutaredoxin"/>
</dbReference>
<accession>W1PG47</accession>
<dbReference type="HOGENOM" id="CLU_029893_1_1_1"/>
<organism evidence="3 4">
    <name type="scientific">Amborella trichopoda</name>
    <dbReference type="NCBI Taxonomy" id="13333"/>
    <lineage>
        <taxon>Eukaryota</taxon>
        <taxon>Viridiplantae</taxon>
        <taxon>Streptophyta</taxon>
        <taxon>Embryophyta</taxon>
        <taxon>Tracheophyta</taxon>
        <taxon>Spermatophyta</taxon>
        <taxon>Magnoliopsida</taxon>
        <taxon>Amborellales</taxon>
        <taxon>Amborellaceae</taxon>
        <taxon>Amborella</taxon>
    </lineage>
</organism>
<dbReference type="Pfam" id="PF00462">
    <property type="entry name" value="Glutaredoxin"/>
    <property type="match status" value="1"/>
</dbReference>
<sequence length="334" mass="37294">MWPPWGKKTSRRKTQSPAFSSPSFKDVQNLTEPPPPETCRKITVFHKTATSPARISTSIRRWASLPFLGLSPESLKWQENISSSKRSPRQKNPPQNWPEHKNHPEILPENNTHPEISSENKNPPQICQENIVISQEENDPPKTWPESPGNTFSPRNSSEKLDGSPENAPEIFETSEKPVALSEGRKVVFYFTSLRVVRRTFEDCRAVRVILRGLRVAVDERDLSMDVSFVAELQAKVGSSPALEVGSLPRVFLGDLCIGGAEEVRQLHESGELKRMLEEFASVSDGTCEWCGGLGFVMCGTCSGSHKRFVSEKGGFRTCNACNENGLVRCPDCR</sequence>
<gene>
    <name evidence="3" type="ORF">AMTR_s00153p00027650</name>
</gene>
<keyword evidence="4" id="KW-1185">Reference proteome</keyword>
<dbReference type="CDD" id="cd03031">
    <property type="entry name" value="GRX_GRX_like"/>
    <property type="match status" value="1"/>
</dbReference>
<feature type="domain" description="Glutaredoxin" evidence="2">
    <location>
        <begin position="188"/>
        <end position="255"/>
    </location>
</feature>
<dbReference type="PROSITE" id="PS51354">
    <property type="entry name" value="GLUTAREDOXIN_2"/>
    <property type="match status" value="1"/>
</dbReference>
<feature type="region of interest" description="Disordered" evidence="1">
    <location>
        <begin position="79"/>
        <end position="123"/>
    </location>
</feature>
<dbReference type="Gene3D" id="3.40.30.10">
    <property type="entry name" value="Glutaredoxin"/>
    <property type="match status" value="1"/>
</dbReference>
<dbReference type="PANTHER" id="PTHR45669">
    <property type="entry name" value="GLUTAREDOXIN DOMAIN-CONTAINING CYSTEINE-RICH PROTEIN CG12206-RELATED"/>
    <property type="match status" value="1"/>
</dbReference>
<dbReference type="SUPFAM" id="SSF52833">
    <property type="entry name" value="Thioredoxin-like"/>
    <property type="match status" value="1"/>
</dbReference>
<evidence type="ECO:0000313" key="4">
    <source>
        <dbReference type="Proteomes" id="UP000017836"/>
    </source>
</evidence>
<name>W1PG47_AMBTC</name>
<reference evidence="4" key="1">
    <citation type="journal article" date="2013" name="Science">
        <title>The Amborella genome and the evolution of flowering plants.</title>
        <authorList>
            <consortium name="Amborella Genome Project"/>
        </authorList>
    </citation>
    <scope>NUCLEOTIDE SEQUENCE [LARGE SCALE GENOMIC DNA]</scope>
</reference>
<proteinExistence type="predicted"/>
<dbReference type="PANTHER" id="PTHR45669:SF26">
    <property type="entry name" value="GLUTAREDOXIN DOMAIN-CONTAINING PROTEIN"/>
    <property type="match status" value="1"/>
</dbReference>
<dbReference type="EMBL" id="KI393119">
    <property type="protein sequence ID" value="ERN08977.1"/>
    <property type="molecule type" value="Genomic_DNA"/>
</dbReference>
<dbReference type="Gramene" id="ERN08977">
    <property type="protein sequence ID" value="ERN08977"/>
    <property type="gene ID" value="AMTR_s00153p00027650"/>
</dbReference>
<dbReference type="AlphaFoldDB" id="W1PG47"/>
<dbReference type="Proteomes" id="UP000017836">
    <property type="component" value="Unassembled WGS sequence"/>
</dbReference>
<evidence type="ECO:0000256" key="1">
    <source>
        <dbReference type="SAM" id="MobiDB-lite"/>
    </source>
</evidence>
<feature type="compositionally biased region" description="Polar residues" evidence="1">
    <location>
        <begin position="109"/>
        <end position="123"/>
    </location>
</feature>